<evidence type="ECO:0000313" key="2">
    <source>
        <dbReference type="EMBL" id="KAJ8422320.1"/>
    </source>
</evidence>
<sequence>MEAVNSAMPLPHFDYMSTMGCNSSHRHVPVVSHCHSNEVREVARPNRRPITGRKPRLIHWSERPTESSPEPGTIGEVNHSFNAVCNVFPTYWLVQGAGANLEPRRGVLGQRRTPERRSDRERTRIPPPRGIRVRLESSTSRSTVGSHGRTREPRDSTNDDVRWTRGPTLYLITQWPAGGRDESGQRHCS</sequence>
<feature type="compositionally biased region" description="Basic and acidic residues" evidence="1">
    <location>
        <begin position="149"/>
        <end position="163"/>
    </location>
</feature>
<feature type="compositionally biased region" description="Polar residues" evidence="1">
    <location>
        <begin position="136"/>
        <end position="145"/>
    </location>
</feature>
<accession>A0A9Q1GKM1</accession>
<dbReference type="EMBL" id="JAKOGI010002297">
    <property type="protein sequence ID" value="KAJ8422320.1"/>
    <property type="molecule type" value="Genomic_DNA"/>
</dbReference>
<protein>
    <submittedName>
        <fullName evidence="2">Uncharacterized protein</fullName>
    </submittedName>
</protein>
<dbReference type="AlphaFoldDB" id="A0A9Q1GKM1"/>
<feature type="region of interest" description="Disordered" evidence="1">
    <location>
        <begin position="104"/>
        <end position="163"/>
    </location>
</feature>
<feature type="compositionally biased region" description="Basic and acidic residues" evidence="1">
    <location>
        <begin position="112"/>
        <end position="124"/>
    </location>
</feature>
<organism evidence="2 3">
    <name type="scientific">Carnegiea gigantea</name>
    <dbReference type="NCBI Taxonomy" id="171969"/>
    <lineage>
        <taxon>Eukaryota</taxon>
        <taxon>Viridiplantae</taxon>
        <taxon>Streptophyta</taxon>
        <taxon>Embryophyta</taxon>
        <taxon>Tracheophyta</taxon>
        <taxon>Spermatophyta</taxon>
        <taxon>Magnoliopsida</taxon>
        <taxon>eudicotyledons</taxon>
        <taxon>Gunneridae</taxon>
        <taxon>Pentapetalae</taxon>
        <taxon>Caryophyllales</taxon>
        <taxon>Cactineae</taxon>
        <taxon>Cactaceae</taxon>
        <taxon>Cactoideae</taxon>
        <taxon>Echinocereeae</taxon>
        <taxon>Carnegiea</taxon>
    </lineage>
</organism>
<name>A0A9Q1GKM1_9CARY</name>
<reference evidence="2" key="1">
    <citation type="submission" date="2022-04" db="EMBL/GenBank/DDBJ databases">
        <title>Carnegiea gigantea Genome sequencing and assembly v2.</title>
        <authorList>
            <person name="Copetti D."/>
            <person name="Sanderson M.J."/>
            <person name="Burquez A."/>
            <person name="Wojciechowski M.F."/>
        </authorList>
    </citation>
    <scope>NUCLEOTIDE SEQUENCE</scope>
    <source>
        <strain evidence="2">SGP5-SGP5p</strain>
        <tissue evidence="2">Aerial part</tissue>
    </source>
</reference>
<proteinExistence type="predicted"/>
<evidence type="ECO:0000256" key="1">
    <source>
        <dbReference type="SAM" id="MobiDB-lite"/>
    </source>
</evidence>
<keyword evidence="3" id="KW-1185">Reference proteome</keyword>
<dbReference type="Proteomes" id="UP001153076">
    <property type="component" value="Unassembled WGS sequence"/>
</dbReference>
<gene>
    <name evidence="2" type="ORF">Cgig2_027689</name>
</gene>
<evidence type="ECO:0000313" key="3">
    <source>
        <dbReference type="Proteomes" id="UP001153076"/>
    </source>
</evidence>
<comment type="caution">
    <text evidence="2">The sequence shown here is derived from an EMBL/GenBank/DDBJ whole genome shotgun (WGS) entry which is preliminary data.</text>
</comment>